<evidence type="ECO:0000256" key="5">
    <source>
        <dbReference type="ARBA" id="ARBA00022917"/>
    </source>
</evidence>
<dbReference type="InterPro" id="IPR008925">
    <property type="entry name" value="aa_tRNA-synth_I_cd-bd_sf"/>
</dbReference>
<feature type="domain" description="Aminoacyl-tRNA synthetase class I anticodon-binding" evidence="9">
    <location>
        <begin position="350"/>
        <end position="488"/>
    </location>
</feature>
<feature type="short sequence motif" description="'KMSKS' region" evidence="7">
    <location>
        <begin position="268"/>
        <end position="272"/>
    </location>
</feature>
<reference evidence="10 11" key="1">
    <citation type="submission" date="2013-03" db="EMBL/GenBank/DDBJ databases">
        <title>The Genome Sequence of Acinetobacter tandoii CIP 107469.</title>
        <authorList>
            <consortium name="The Broad Institute Genome Sequencing Platform"/>
            <consortium name="The Broad Institute Genome Sequencing Center for Infectious Disease"/>
            <person name="Cerqueira G."/>
            <person name="Feldgarden M."/>
            <person name="Courvalin P."/>
            <person name="Perichon B."/>
            <person name="Grillot-Courvalin C."/>
            <person name="Clermont D."/>
            <person name="Rocha E."/>
            <person name="Yoon E.-J."/>
            <person name="Nemec A."/>
            <person name="Walker B."/>
            <person name="Young S.K."/>
            <person name="Zeng Q."/>
            <person name="Gargeya S."/>
            <person name="Fitzgerald M."/>
            <person name="Haas B."/>
            <person name="Abouelleil A."/>
            <person name="Alvarado L."/>
            <person name="Arachchi H.M."/>
            <person name="Berlin A.M."/>
            <person name="Chapman S.B."/>
            <person name="Dewar J."/>
            <person name="Goldberg J."/>
            <person name="Griggs A."/>
            <person name="Gujja S."/>
            <person name="Hansen M."/>
            <person name="Howarth C."/>
            <person name="Imamovic A."/>
            <person name="Larimer J."/>
            <person name="McCowan C."/>
            <person name="Murphy C."/>
            <person name="Neiman D."/>
            <person name="Pearson M."/>
            <person name="Priest M."/>
            <person name="Roberts A."/>
            <person name="Saif S."/>
            <person name="Shea T."/>
            <person name="Sisk P."/>
            <person name="Sykes S."/>
            <person name="Wortman J."/>
            <person name="Nusbaum C."/>
            <person name="Birren B."/>
        </authorList>
    </citation>
    <scope>NUCLEOTIDE SEQUENCE [LARGE SCALE GENOMIC DNA]</scope>
    <source>
        <strain evidence="10 11">CIP 107469</strain>
    </source>
</reference>
<dbReference type="PROSITE" id="PS00178">
    <property type="entry name" value="AA_TRNA_LIGASE_I"/>
    <property type="match status" value="1"/>
</dbReference>
<comment type="caution">
    <text evidence="7">Lacks conserved residue(s) required for the propagation of feature annotation.</text>
</comment>
<dbReference type="Gene3D" id="1.10.10.350">
    <property type="match status" value="1"/>
</dbReference>
<dbReference type="GO" id="GO:0000049">
    <property type="term" value="F:tRNA binding"/>
    <property type="evidence" value="ECO:0007669"/>
    <property type="project" value="InterPro"/>
</dbReference>
<comment type="caution">
    <text evidence="10">The sequence shown here is derived from an EMBL/GenBank/DDBJ whole genome shotgun (WGS) entry which is preliminary data.</text>
</comment>
<evidence type="ECO:0000313" key="10">
    <source>
        <dbReference type="EMBL" id="EOR02475.1"/>
    </source>
</evidence>
<evidence type="ECO:0000256" key="1">
    <source>
        <dbReference type="ARBA" id="ARBA00007894"/>
    </source>
</evidence>
<dbReference type="InterPro" id="IPR020751">
    <property type="entry name" value="aa-tRNA-synth_I_codon-bd_sub2"/>
</dbReference>
<sequence length="520" mass="59861">MIGLFRYNSLSLSFENIVMTIRTRIAPSPTGFPHVGTAYIALFNMCFAKKHGGEFILRIEDTDQLRSTPESEKMILDSLRWLGLNWSEGPDVGGPHAPYRQSERMHIYKQYALDLIEKGHAFYCFATAEELDQMREEQQARGETQKYDGRGLKLTQEEVQRRLAAGEPHVIRMKVPEEGVCKINDLLRGEVEIPWAQVDMQVLLKTDGLPTYHLANVVDDHLMEITHVLRGEEWLPSAPKHQLLYQYFGWEMPTLCHMPLLRNPDKSKLSKRKNPTSINYYRDIGVLPEALLNYLGRMGWSMPDEREVFTLNDMVEHFDVKRVSLGGPIFDVEKLNWLNGQWIKSLTPGQLLDRLLSWKSDRNTLEDIAAAIQPRIHLLSEAVNWAGFYFNHMPQISKEQFESKKLTEEQVRQSLQFAIWRLESQFTWNNDTVSQILMDLANQMNIKLRDFMPTFFIAIAGSTSSTPVMQSMVTLGPDLTFARLRHALEIVGAPSKKEAKVWEKLNESLKLPKNDAIEQA</sequence>
<dbReference type="InterPro" id="IPR049940">
    <property type="entry name" value="GluQ/Sye"/>
</dbReference>
<dbReference type="EC" id="6.1.1.17" evidence="7"/>
<dbReference type="GO" id="GO:0005829">
    <property type="term" value="C:cytosol"/>
    <property type="evidence" value="ECO:0007669"/>
    <property type="project" value="TreeGrafter"/>
</dbReference>
<evidence type="ECO:0000259" key="9">
    <source>
        <dbReference type="Pfam" id="PF19269"/>
    </source>
</evidence>
<dbReference type="PATRIC" id="fig|1120927.3.peg.3645"/>
<dbReference type="InterPro" id="IPR033910">
    <property type="entry name" value="GluRS_core"/>
</dbReference>
<dbReference type="Proteomes" id="UP000016201">
    <property type="component" value="Unassembled WGS sequence"/>
</dbReference>
<dbReference type="GO" id="GO:0006424">
    <property type="term" value="P:glutamyl-tRNA aminoacylation"/>
    <property type="evidence" value="ECO:0007669"/>
    <property type="project" value="UniProtKB-UniRule"/>
</dbReference>
<dbReference type="InterPro" id="IPR014729">
    <property type="entry name" value="Rossmann-like_a/b/a_fold"/>
</dbReference>
<keyword evidence="6 7" id="KW-0030">Aminoacyl-tRNA synthetase</keyword>
<dbReference type="eggNOG" id="COG0008">
    <property type="taxonomic scope" value="Bacteria"/>
</dbReference>
<dbReference type="Pfam" id="PF19269">
    <property type="entry name" value="Anticodon_2"/>
    <property type="match status" value="1"/>
</dbReference>
<dbReference type="PANTHER" id="PTHR43311">
    <property type="entry name" value="GLUTAMATE--TRNA LIGASE"/>
    <property type="match status" value="1"/>
</dbReference>
<comment type="subcellular location">
    <subcellularLocation>
        <location evidence="7">Cytoplasm</location>
    </subcellularLocation>
</comment>
<comment type="catalytic activity">
    <reaction evidence="7">
        <text>tRNA(Glu) + L-glutamate + ATP = L-glutamyl-tRNA(Glu) + AMP + diphosphate</text>
        <dbReference type="Rhea" id="RHEA:23540"/>
        <dbReference type="Rhea" id="RHEA-COMP:9663"/>
        <dbReference type="Rhea" id="RHEA-COMP:9680"/>
        <dbReference type="ChEBI" id="CHEBI:29985"/>
        <dbReference type="ChEBI" id="CHEBI:30616"/>
        <dbReference type="ChEBI" id="CHEBI:33019"/>
        <dbReference type="ChEBI" id="CHEBI:78442"/>
        <dbReference type="ChEBI" id="CHEBI:78520"/>
        <dbReference type="ChEBI" id="CHEBI:456215"/>
        <dbReference type="EC" id="6.1.1.17"/>
    </reaction>
</comment>
<dbReference type="EMBL" id="AQFM01000048">
    <property type="protein sequence ID" value="EOR02475.1"/>
    <property type="molecule type" value="Genomic_DNA"/>
</dbReference>
<keyword evidence="11" id="KW-1185">Reference proteome</keyword>
<dbReference type="SUPFAM" id="SSF48163">
    <property type="entry name" value="An anticodon-binding domain of class I aminoacyl-tRNA synthetases"/>
    <property type="match status" value="1"/>
</dbReference>
<keyword evidence="3 7" id="KW-0547">Nucleotide-binding</keyword>
<dbReference type="PRINTS" id="PR00987">
    <property type="entry name" value="TRNASYNTHGLU"/>
</dbReference>
<dbReference type="AlphaFoldDB" id="R9AK52"/>
<evidence type="ECO:0000259" key="8">
    <source>
        <dbReference type="Pfam" id="PF00749"/>
    </source>
</evidence>
<keyword evidence="7" id="KW-0963">Cytoplasm</keyword>
<dbReference type="HAMAP" id="MF_00022">
    <property type="entry name" value="Glu_tRNA_synth_type1"/>
    <property type="match status" value="1"/>
</dbReference>
<dbReference type="InterPro" id="IPR000924">
    <property type="entry name" value="Glu/Gln-tRNA-synth"/>
</dbReference>
<feature type="binding site" evidence="7">
    <location>
        <position position="271"/>
    </location>
    <ligand>
        <name>ATP</name>
        <dbReference type="ChEBI" id="CHEBI:30616"/>
    </ligand>
</feature>
<keyword evidence="4 7" id="KW-0067">ATP-binding</keyword>
<keyword evidence="5 7" id="KW-0648">Protein biosynthesis</keyword>
<evidence type="ECO:0000256" key="3">
    <source>
        <dbReference type="ARBA" id="ARBA00022741"/>
    </source>
</evidence>
<comment type="similarity">
    <text evidence="1 7">Belongs to the class-I aminoacyl-tRNA synthetase family. Glutamate--tRNA ligase type 1 subfamily.</text>
</comment>
<feature type="short sequence motif" description="'HIGH' region" evidence="7">
    <location>
        <begin position="27"/>
        <end position="37"/>
    </location>
</feature>
<dbReference type="GO" id="GO:0008270">
    <property type="term" value="F:zinc ion binding"/>
    <property type="evidence" value="ECO:0007669"/>
    <property type="project" value="InterPro"/>
</dbReference>
<gene>
    <name evidence="7" type="primary">gltX</name>
    <name evidence="10" type="ORF">I593_03743</name>
</gene>
<evidence type="ECO:0000256" key="6">
    <source>
        <dbReference type="ARBA" id="ARBA00023146"/>
    </source>
</evidence>
<dbReference type="GO" id="GO:0005524">
    <property type="term" value="F:ATP binding"/>
    <property type="evidence" value="ECO:0007669"/>
    <property type="project" value="UniProtKB-UniRule"/>
</dbReference>
<accession>R9AK52</accession>
<name>R9AK52_9GAMM</name>
<evidence type="ECO:0000256" key="7">
    <source>
        <dbReference type="HAMAP-Rule" id="MF_00022"/>
    </source>
</evidence>
<dbReference type="InterPro" id="IPR004527">
    <property type="entry name" value="Glu-tRNA-ligase_bac/mito"/>
</dbReference>
<feature type="domain" description="Glutamyl/glutaminyl-tRNA synthetase class Ib catalytic" evidence="8">
    <location>
        <begin position="21"/>
        <end position="337"/>
    </location>
</feature>
<dbReference type="Gene3D" id="3.40.50.620">
    <property type="entry name" value="HUPs"/>
    <property type="match status" value="1"/>
</dbReference>
<dbReference type="InterPro" id="IPR020058">
    <property type="entry name" value="Glu/Gln-tRNA-synth_Ib_cat-dom"/>
</dbReference>
<dbReference type="PANTHER" id="PTHR43311:SF2">
    <property type="entry name" value="GLUTAMATE--TRNA LIGASE, MITOCHONDRIAL-RELATED"/>
    <property type="match status" value="1"/>
</dbReference>
<keyword evidence="2 7" id="KW-0436">Ligase</keyword>
<dbReference type="CDD" id="cd00808">
    <property type="entry name" value="GluRS_core"/>
    <property type="match status" value="1"/>
</dbReference>
<evidence type="ECO:0000313" key="11">
    <source>
        <dbReference type="Proteomes" id="UP000016201"/>
    </source>
</evidence>
<proteinExistence type="inferred from homology"/>
<comment type="subunit">
    <text evidence="7">Monomer.</text>
</comment>
<dbReference type="InterPro" id="IPR001412">
    <property type="entry name" value="aa-tRNA-synth_I_CS"/>
</dbReference>
<dbReference type="FunFam" id="3.40.50.620:FF:000045">
    <property type="entry name" value="Glutamate--tRNA ligase, mitochondrial"/>
    <property type="match status" value="1"/>
</dbReference>
<dbReference type="Pfam" id="PF00749">
    <property type="entry name" value="tRNA-synt_1c"/>
    <property type="match status" value="1"/>
</dbReference>
<dbReference type="GO" id="GO:0004818">
    <property type="term" value="F:glutamate-tRNA ligase activity"/>
    <property type="evidence" value="ECO:0007669"/>
    <property type="project" value="UniProtKB-UniRule"/>
</dbReference>
<evidence type="ECO:0000256" key="4">
    <source>
        <dbReference type="ARBA" id="ARBA00022840"/>
    </source>
</evidence>
<protein>
    <recommendedName>
        <fullName evidence="7">Glutamate--tRNA ligase</fullName>
        <ecNumber evidence="7">6.1.1.17</ecNumber>
    </recommendedName>
    <alternativeName>
        <fullName evidence="7">Glutamyl-tRNA synthetase</fullName>
        <shortName evidence="7">GluRS</shortName>
    </alternativeName>
</protein>
<dbReference type="NCBIfam" id="TIGR00464">
    <property type="entry name" value="gltX_bact"/>
    <property type="match status" value="1"/>
</dbReference>
<evidence type="ECO:0000256" key="2">
    <source>
        <dbReference type="ARBA" id="ARBA00022598"/>
    </source>
</evidence>
<comment type="function">
    <text evidence="7">Catalyzes the attachment of glutamate to tRNA(Glu) in a two-step reaction: glutamate is first activated by ATP to form Glu-AMP and then transferred to the acceptor end of tRNA(Glu).</text>
</comment>
<organism evidence="10 11">
    <name type="scientific">Acinetobacter tandoii DSM 14970 = CIP 107469</name>
    <dbReference type="NCBI Taxonomy" id="1120927"/>
    <lineage>
        <taxon>Bacteria</taxon>
        <taxon>Pseudomonadati</taxon>
        <taxon>Pseudomonadota</taxon>
        <taxon>Gammaproteobacteria</taxon>
        <taxon>Moraxellales</taxon>
        <taxon>Moraxellaceae</taxon>
        <taxon>Acinetobacter</taxon>
    </lineage>
</organism>
<dbReference type="InterPro" id="IPR045462">
    <property type="entry name" value="aa-tRNA-synth_I_cd-bd"/>
</dbReference>
<dbReference type="SUPFAM" id="SSF52374">
    <property type="entry name" value="Nucleotidylyl transferase"/>
    <property type="match status" value="1"/>
</dbReference>